<keyword evidence="1 4" id="KW-0245">EGF-like domain</keyword>
<sequence length="1172" mass="122372">MPLRRGRRPMLWVGLLAVVLFAPGPTRAMCANACSGHGFCNSFNVCDCNRGFTGGDCSLLRCPVGKAWGLITATDTAHQMAECSGRGTCVTSSGTCSCQNGFEGSACQHVICLESCSSRGRCITMEQLASDPLTALNLLDKPPLEYSSYVMWDADMIRGCLCDDGYGGYNCLIDRCHGGDDPLTTGQTEEIQLVTCTASYLQHTIALQYDTTPTAGTFVLKFGRLRTSPINFNAPASAALGTSMTEMLQTLPTIPAVTVARRSTATATFWDLSFAPSSVEQHSFQPRWRVVEVQSFFCAADSGYLSLLYNKYLFGNIPSTALASDLKLKLESYVKIGTVDVTYSSGTTLCRASGNQVTIAFTLMRDRDFIGDLPALVVDAANQGQRNGLFLGGLAPTVDAVATEIVKGIDTCHRVEVQSLTCGATSGFFSLSFEGRNVSNLPYTIAAADLRLAMLASGNQVTIAFTLMRDRDFIGDLPALVVDAANQGQRNGLFLGGLAPTVDAVATEIVKGIDTCHRVEVQSLTCGATSGFFSLSFEGRTVSNLPYTIAAADLRLAMLGAFPSLIDIDVTYSSGTEACDSVGAGTVITISYVVVSTNGPSGNGDLSALTADRTNGGTSGLAHASPNLLQLTASAVEVTKGARCVPLSSTFVSAPTQQITSTVVLGGGEFSLGFRGQSTGPIPATARPSQVVAALTKLPAISGVDVTFTTGEACATPANVIKLVFTQEFGNVPTVTADARGSPVTVQVFASGAVDPVTSLASTDGTKEVVECSGRGTCDYSKGGACKCYTGYIASNGRGLPATSLIRRDDCGAMAVTIASCPGDVPCSGHGTCSNEPMFKCTCAVGWRNGDCSERECPHGLSWFSYPLVNNVAHRDFAECSNVGLCDRTTALCQCSPPYVGPSCALMACGGSGNECSGHGQCLTLRQLAPLVRSNGVVAGFTFGDDPNNPWTWEAEKIQSCLCDPPFYGYDCSLVDCPHGDDPNTYLDVQEVQQVQCIASGGSFTLTFREQTTASIAWNANLATVKQALEALQSIESVVLTFSGSSTTVCTATTPGVTTTIRFVYELGALPCLQNDKSQLLDAVQGDGTPGTGTVNVNCGGETLLGQYLSVVGTREDAVCSNHGVCDTQVGVCRCDPFYASSDGLGGAGLRGDCSFRTAMAKGGGGGGSSAG</sequence>
<dbReference type="PROSITE" id="PS01186">
    <property type="entry name" value="EGF_2"/>
    <property type="match status" value="4"/>
</dbReference>
<comment type="caution">
    <text evidence="4">Lacks conserved residue(s) required for the propagation of feature annotation.</text>
</comment>
<evidence type="ECO:0000256" key="4">
    <source>
        <dbReference type="PROSITE-ProRule" id="PRU00076"/>
    </source>
</evidence>
<evidence type="ECO:0000256" key="5">
    <source>
        <dbReference type="SAM" id="SignalP"/>
    </source>
</evidence>
<dbReference type="PANTHER" id="PTHR11219:SF69">
    <property type="entry name" value="TENEURIN-A"/>
    <property type="match status" value="1"/>
</dbReference>
<feature type="signal peptide" evidence="5">
    <location>
        <begin position="1"/>
        <end position="28"/>
    </location>
</feature>
<dbReference type="AlphaFoldDB" id="W4FJP7"/>
<gene>
    <name evidence="7" type="ORF">H257_16764</name>
</gene>
<dbReference type="GeneID" id="20818760"/>
<feature type="domain" description="EGF-like" evidence="6">
    <location>
        <begin position="26"/>
        <end position="58"/>
    </location>
</feature>
<protein>
    <recommendedName>
        <fullName evidence="6">EGF-like domain-containing protein</fullName>
    </recommendedName>
</protein>
<feature type="domain" description="EGF-like" evidence="6">
    <location>
        <begin position="74"/>
        <end position="108"/>
    </location>
</feature>
<proteinExistence type="predicted"/>
<feature type="disulfide bond" evidence="4">
    <location>
        <begin position="48"/>
        <end position="57"/>
    </location>
</feature>
<evidence type="ECO:0000256" key="2">
    <source>
        <dbReference type="ARBA" id="ARBA00022737"/>
    </source>
</evidence>
<keyword evidence="5" id="KW-0732">Signal</keyword>
<dbReference type="InterPro" id="IPR051216">
    <property type="entry name" value="Teneurin"/>
</dbReference>
<name>W4FJP7_APHAT</name>
<dbReference type="EMBL" id="KI913204">
    <property type="protein sequence ID" value="ETV66968.1"/>
    <property type="molecule type" value="Genomic_DNA"/>
</dbReference>
<feature type="disulfide bond" evidence="4">
    <location>
        <begin position="98"/>
        <end position="107"/>
    </location>
</feature>
<reference evidence="7" key="1">
    <citation type="submission" date="2013-12" db="EMBL/GenBank/DDBJ databases">
        <title>The Genome Sequence of Aphanomyces astaci APO3.</title>
        <authorList>
            <consortium name="The Broad Institute Genomics Platform"/>
            <person name="Russ C."/>
            <person name="Tyler B."/>
            <person name="van West P."/>
            <person name="Dieguez-Uribeondo J."/>
            <person name="Young S.K."/>
            <person name="Zeng Q."/>
            <person name="Gargeya S."/>
            <person name="Fitzgerald M."/>
            <person name="Abouelleil A."/>
            <person name="Alvarado L."/>
            <person name="Chapman S.B."/>
            <person name="Gainer-Dewar J."/>
            <person name="Goldberg J."/>
            <person name="Griggs A."/>
            <person name="Gujja S."/>
            <person name="Hansen M."/>
            <person name="Howarth C."/>
            <person name="Imamovic A."/>
            <person name="Ireland A."/>
            <person name="Larimer J."/>
            <person name="McCowan C."/>
            <person name="Murphy C."/>
            <person name="Pearson M."/>
            <person name="Poon T.W."/>
            <person name="Priest M."/>
            <person name="Roberts A."/>
            <person name="Saif S."/>
            <person name="Shea T."/>
            <person name="Sykes S."/>
            <person name="Wortman J."/>
            <person name="Nusbaum C."/>
            <person name="Birren B."/>
        </authorList>
    </citation>
    <scope>NUCLEOTIDE SEQUENCE [LARGE SCALE GENOMIC DNA]</scope>
    <source>
        <strain evidence="7">APO3</strain>
    </source>
</reference>
<accession>W4FJP7</accession>
<evidence type="ECO:0000259" key="6">
    <source>
        <dbReference type="PROSITE" id="PS50026"/>
    </source>
</evidence>
<dbReference type="OrthoDB" id="442731at2759"/>
<keyword evidence="3 4" id="KW-1015">Disulfide bond</keyword>
<dbReference type="Gene3D" id="2.10.25.10">
    <property type="entry name" value="Laminin"/>
    <property type="match status" value="1"/>
</dbReference>
<dbReference type="Pfam" id="PF07974">
    <property type="entry name" value="EGF_2"/>
    <property type="match status" value="2"/>
</dbReference>
<dbReference type="PANTHER" id="PTHR11219">
    <property type="entry name" value="TENEURIN AND N-ACETYLGLUCOSAMINE-1-PHOSPHODIESTER ALPHA-N-ACETYLGLUCOSAMINIDASE"/>
    <property type="match status" value="1"/>
</dbReference>
<dbReference type="SMART" id="SM00181">
    <property type="entry name" value="EGF"/>
    <property type="match status" value="5"/>
</dbReference>
<evidence type="ECO:0000313" key="7">
    <source>
        <dbReference type="EMBL" id="ETV66968.1"/>
    </source>
</evidence>
<evidence type="ECO:0000256" key="3">
    <source>
        <dbReference type="ARBA" id="ARBA00023157"/>
    </source>
</evidence>
<evidence type="ECO:0000256" key="1">
    <source>
        <dbReference type="ARBA" id="ARBA00022536"/>
    </source>
</evidence>
<dbReference type="InterPro" id="IPR013111">
    <property type="entry name" value="EGF_extracell"/>
</dbReference>
<keyword evidence="2" id="KW-0677">Repeat</keyword>
<dbReference type="STRING" id="112090.W4FJP7"/>
<dbReference type="InterPro" id="IPR000742">
    <property type="entry name" value="EGF"/>
</dbReference>
<feature type="disulfide bond" evidence="4">
    <location>
        <begin position="30"/>
        <end position="40"/>
    </location>
</feature>
<feature type="disulfide bond" evidence="4">
    <location>
        <begin position="843"/>
        <end position="852"/>
    </location>
</feature>
<dbReference type="RefSeq" id="XP_009843609.1">
    <property type="nucleotide sequence ID" value="XM_009845307.1"/>
</dbReference>
<dbReference type="VEuPathDB" id="FungiDB:H257_16764"/>
<dbReference type="PROSITE" id="PS50026">
    <property type="entry name" value="EGF_3"/>
    <property type="match status" value="3"/>
</dbReference>
<dbReference type="PROSITE" id="PS00022">
    <property type="entry name" value="EGF_1"/>
    <property type="match status" value="3"/>
</dbReference>
<feature type="domain" description="EGF-like" evidence="6">
    <location>
        <begin position="817"/>
        <end position="853"/>
    </location>
</feature>
<feature type="chain" id="PRO_5004840377" description="EGF-like domain-containing protein" evidence="5">
    <location>
        <begin position="29"/>
        <end position="1172"/>
    </location>
</feature>
<organism evidence="7">
    <name type="scientific">Aphanomyces astaci</name>
    <name type="common">Crayfish plague agent</name>
    <dbReference type="NCBI Taxonomy" id="112090"/>
    <lineage>
        <taxon>Eukaryota</taxon>
        <taxon>Sar</taxon>
        <taxon>Stramenopiles</taxon>
        <taxon>Oomycota</taxon>
        <taxon>Saprolegniomycetes</taxon>
        <taxon>Saprolegniales</taxon>
        <taxon>Verrucalvaceae</taxon>
        <taxon>Aphanomyces</taxon>
    </lineage>
</organism>